<keyword evidence="3" id="KW-1185">Reference proteome</keyword>
<reference evidence="1 3" key="1">
    <citation type="submission" date="2023-07" db="EMBL/GenBank/DDBJ databases">
        <title>Sorghum-associated microbial communities from plants grown in Nebraska, USA.</title>
        <authorList>
            <person name="Schachtman D."/>
        </authorList>
    </citation>
    <scope>NUCLEOTIDE SEQUENCE</scope>
    <source>
        <strain evidence="1">DS1006</strain>
        <strain evidence="2 3">DS1016</strain>
    </source>
</reference>
<name>A0AAW8DFE0_9MICC</name>
<dbReference type="Proteomes" id="UP001230951">
    <property type="component" value="Unassembled WGS sequence"/>
</dbReference>
<dbReference type="Proteomes" id="UP001242995">
    <property type="component" value="Unassembled WGS sequence"/>
</dbReference>
<organism evidence="1 4">
    <name type="scientific">Arthrobacter bambusae</name>
    <dbReference type="NCBI Taxonomy" id="1338426"/>
    <lineage>
        <taxon>Bacteria</taxon>
        <taxon>Bacillati</taxon>
        <taxon>Actinomycetota</taxon>
        <taxon>Actinomycetes</taxon>
        <taxon>Micrococcales</taxon>
        <taxon>Micrococcaceae</taxon>
        <taxon>Arthrobacter</taxon>
    </lineage>
</organism>
<evidence type="ECO:0000313" key="1">
    <source>
        <dbReference type="EMBL" id="MDP9904141.1"/>
    </source>
</evidence>
<dbReference type="EMBL" id="JAUSRG010000002">
    <property type="protein sequence ID" value="MDP9904141.1"/>
    <property type="molecule type" value="Genomic_DNA"/>
</dbReference>
<gene>
    <name evidence="1" type="ORF">J2S90_001087</name>
    <name evidence="2" type="ORF">J2S93_000612</name>
</gene>
<dbReference type="RefSeq" id="WP_172465612.1">
    <property type="nucleotide sequence ID" value="NZ_JAUSRG010000002.1"/>
</dbReference>
<comment type="caution">
    <text evidence="1">The sequence shown here is derived from an EMBL/GenBank/DDBJ whole genome shotgun (WGS) entry which is preliminary data.</text>
</comment>
<dbReference type="EMBL" id="JAUSTF010000001">
    <property type="protein sequence ID" value="MDQ0179205.1"/>
    <property type="molecule type" value="Genomic_DNA"/>
</dbReference>
<protein>
    <submittedName>
        <fullName evidence="1">Uncharacterized protein</fullName>
    </submittedName>
</protein>
<dbReference type="AlphaFoldDB" id="A0AAW8DFE0"/>
<accession>A0AAW8DFE0</accession>
<evidence type="ECO:0000313" key="2">
    <source>
        <dbReference type="EMBL" id="MDQ0179205.1"/>
    </source>
</evidence>
<proteinExistence type="predicted"/>
<evidence type="ECO:0000313" key="4">
    <source>
        <dbReference type="Proteomes" id="UP001242995"/>
    </source>
</evidence>
<evidence type="ECO:0000313" key="3">
    <source>
        <dbReference type="Proteomes" id="UP001230951"/>
    </source>
</evidence>
<sequence length="50" mass="5395">MTAEVESETAFVPAVQLDGQMSINDVLLELGREPVVYPSANADAGDFHIF</sequence>